<dbReference type="STRING" id="118967.SAMN02745191_0430"/>
<feature type="domain" description="ABC transporter" evidence="3">
    <location>
        <begin position="322"/>
        <end position="512"/>
    </location>
</feature>
<keyword evidence="2" id="KW-0067">ATP-binding</keyword>
<dbReference type="RefSeq" id="WP_159443688.1">
    <property type="nucleotide sequence ID" value="NZ_FUWY01000001.1"/>
</dbReference>
<evidence type="ECO:0000256" key="1">
    <source>
        <dbReference type="ARBA" id="ARBA00022741"/>
    </source>
</evidence>
<dbReference type="Gene3D" id="3.40.50.300">
    <property type="entry name" value="P-loop containing nucleotide triphosphate hydrolases"/>
    <property type="match status" value="2"/>
</dbReference>
<evidence type="ECO:0000313" key="5">
    <source>
        <dbReference type="Proteomes" id="UP000243297"/>
    </source>
</evidence>
<accession>A0A1T4K9Y6</accession>
<protein>
    <submittedName>
        <fullName evidence="4">ATPase components of ABC transporters with duplicated ATPase domains</fullName>
    </submittedName>
</protein>
<dbReference type="SUPFAM" id="SSF52540">
    <property type="entry name" value="P-loop containing nucleoside triphosphate hydrolases"/>
    <property type="match status" value="2"/>
</dbReference>
<evidence type="ECO:0000313" key="4">
    <source>
        <dbReference type="EMBL" id="SJZ39264.1"/>
    </source>
</evidence>
<dbReference type="EMBL" id="FUWY01000001">
    <property type="protein sequence ID" value="SJZ39264.1"/>
    <property type="molecule type" value="Genomic_DNA"/>
</dbReference>
<dbReference type="PROSITE" id="PS00211">
    <property type="entry name" value="ABC_TRANSPORTER_1"/>
    <property type="match status" value="2"/>
</dbReference>
<keyword evidence="1" id="KW-0547">Nucleotide-binding</keyword>
<name>A0A1T4K9Y6_9FIRM</name>
<feature type="domain" description="ABC transporter" evidence="3">
    <location>
        <begin position="3"/>
        <end position="254"/>
    </location>
</feature>
<evidence type="ECO:0000256" key="2">
    <source>
        <dbReference type="ARBA" id="ARBA00022840"/>
    </source>
</evidence>
<dbReference type="InterPro" id="IPR017871">
    <property type="entry name" value="ABC_transporter-like_CS"/>
</dbReference>
<dbReference type="InterPro" id="IPR027417">
    <property type="entry name" value="P-loop_NTPase"/>
</dbReference>
<dbReference type="InterPro" id="IPR003593">
    <property type="entry name" value="AAA+_ATPase"/>
</dbReference>
<dbReference type="AlphaFoldDB" id="A0A1T4K9Y6"/>
<dbReference type="Proteomes" id="UP000243297">
    <property type="component" value="Unassembled WGS sequence"/>
</dbReference>
<dbReference type="CDD" id="cd03221">
    <property type="entry name" value="ABCF_EF-3"/>
    <property type="match status" value="2"/>
</dbReference>
<dbReference type="GO" id="GO:0005524">
    <property type="term" value="F:ATP binding"/>
    <property type="evidence" value="ECO:0007669"/>
    <property type="project" value="UniProtKB-KW"/>
</dbReference>
<dbReference type="GO" id="GO:0016887">
    <property type="term" value="F:ATP hydrolysis activity"/>
    <property type="evidence" value="ECO:0007669"/>
    <property type="project" value="InterPro"/>
</dbReference>
<dbReference type="Pfam" id="PF12848">
    <property type="entry name" value="ABC_tran_Xtn"/>
    <property type="match status" value="1"/>
</dbReference>
<reference evidence="5" key="1">
    <citation type="submission" date="2017-02" db="EMBL/GenBank/DDBJ databases">
        <authorList>
            <person name="Varghese N."/>
            <person name="Submissions S."/>
        </authorList>
    </citation>
    <scope>NUCLEOTIDE SEQUENCE [LARGE SCALE GENOMIC DNA]</scope>
    <source>
        <strain evidence="5">ATCC 25662</strain>
    </source>
</reference>
<dbReference type="SMART" id="SM00382">
    <property type="entry name" value="AAA"/>
    <property type="match status" value="2"/>
</dbReference>
<dbReference type="FunFam" id="3.40.50.300:FF:000011">
    <property type="entry name" value="Putative ABC transporter ATP-binding component"/>
    <property type="match status" value="1"/>
</dbReference>
<dbReference type="PANTHER" id="PTHR42855">
    <property type="entry name" value="ABC TRANSPORTER ATP-BINDING SUBUNIT"/>
    <property type="match status" value="1"/>
</dbReference>
<evidence type="ECO:0000259" key="3">
    <source>
        <dbReference type="PROSITE" id="PS50893"/>
    </source>
</evidence>
<dbReference type="NCBIfam" id="NF000355">
    <property type="entry name" value="ribo_prot_ABC_F"/>
    <property type="match status" value="1"/>
</dbReference>
<dbReference type="InterPro" id="IPR032781">
    <property type="entry name" value="ABC_tran_Xtn"/>
</dbReference>
<organism evidence="4 5">
    <name type="scientific">Anaerorhabdus furcosa</name>
    <dbReference type="NCBI Taxonomy" id="118967"/>
    <lineage>
        <taxon>Bacteria</taxon>
        <taxon>Bacillati</taxon>
        <taxon>Bacillota</taxon>
        <taxon>Erysipelotrichia</taxon>
        <taxon>Erysipelotrichales</taxon>
        <taxon>Erysipelotrichaceae</taxon>
        <taxon>Anaerorhabdus</taxon>
    </lineage>
</organism>
<proteinExistence type="predicted"/>
<keyword evidence="5" id="KW-1185">Reference proteome</keyword>
<dbReference type="OrthoDB" id="1521973at2"/>
<dbReference type="PANTHER" id="PTHR42855:SF2">
    <property type="entry name" value="DRUG RESISTANCE ABC TRANSPORTER,ATP-BINDING PROTEIN"/>
    <property type="match status" value="1"/>
</dbReference>
<gene>
    <name evidence="4" type="ORF">SAMN02745191_0430</name>
</gene>
<dbReference type="Pfam" id="PF00005">
    <property type="entry name" value="ABC_tran"/>
    <property type="match status" value="2"/>
</dbReference>
<sequence>MKIQINNIVKSYTGEIVLDDLSLEIIKGSKCAIVGENGSGKSTLLKIIAGIENIQGGSIFIPREMNIGYMVQVFPNYTDTSRNYILSCFEEYLTYQQQLKSIEKRMSSENMTEEVLNEYAKVMDKFENAGGYNLENSLEAYAKGLGIDDVLEQPFDTLSGGQKTRIVLVQLLLQDVEVLCLDEPTNHLDMNGIEWLENYCKTTNKTLILVSHDRQFLMNVVSVFYEIEDGQVVTYYGSYDSYRNQRHERYLRLVLDYEQQQKEISKIKLAIRRYRQWGHEGDNEDFFKRAKALEKRLERIEKLPKPTEIRNKLTFDLKSTQVGSKDVIIANDLFIGYDAPLCNPLNFIIQRKERVAIVAPNGTGKTTLFKTLLGEVKPLGGTIQFGQTVDVGYLPQIIKFENDSERILDYFIRVCNLEEEKARRYLAWFGFYQVDMYRYISSFSGGEQVRMKLLEIMLKGCNCILLDEPTNHLDLLSCEIIEDVLTKFEGTIVVISHDRLFLENLKVRTIHL</sequence>
<dbReference type="PROSITE" id="PS50893">
    <property type="entry name" value="ABC_TRANSPORTER_2"/>
    <property type="match status" value="2"/>
</dbReference>
<dbReference type="InterPro" id="IPR003439">
    <property type="entry name" value="ABC_transporter-like_ATP-bd"/>
</dbReference>
<dbReference type="InterPro" id="IPR051309">
    <property type="entry name" value="ABCF_ATPase"/>
</dbReference>